<evidence type="ECO:0000256" key="4">
    <source>
        <dbReference type="ARBA" id="ARBA00023163"/>
    </source>
</evidence>
<evidence type="ECO:0000313" key="6">
    <source>
        <dbReference type="EMBL" id="MBP1849421.1"/>
    </source>
</evidence>
<keyword evidence="2" id="KW-0805">Transcription regulation</keyword>
<dbReference type="Gene3D" id="1.10.10.10">
    <property type="entry name" value="Winged helix-like DNA-binding domain superfamily/Winged helix DNA-binding domain"/>
    <property type="match status" value="1"/>
</dbReference>
<dbReference type="GO" id="GO:0003677">
    <property type="term" value="F:DNA binding"/>
    <property type="evidence" value="ECO:0007669"/>
    <property type="project" value="UniProtKB-KW"/>
</dbReference>
<dbReference type="Gene3D" id="3.40.190.10">
    <property type="entry name" value="Periplasmic binding protein-like II"/>
    <property type="match status" value="2"/>
</dbReference>
<dbReference type="PRINTS" id="PR00039">
    <property type="entry name" value="HTHLYSR"/>
</dbReference>
<reference evidence="6 7" key="1">
    <citation type="submission" date="2021-03" db="EMBL/GenBank/DDBJ databases">
        <title>Genomic Encyclopedia of Type Strains, Phase IV (KMG-IV): sequencing the most valuable type-strain genomes for metagenomic binning, comparative biology and taxonomic classification.</title>
        <authorList>
            <person name="Goeker M."/>
        </authorList>
    </citation>
    <scope>NUCLEOTIDE SEQUENCE [LARGE SCALE GENOMIC DNA]</scope>
    <source>
        <strain evidence="6 7">DSM 21600</strain>
    </source>
</reference>
<sequence>MALEIRHWRAFATAAETLHFGLAAERLGLTQPALSQLIKTLEDAFNVRLFDRSRRRVSLTEAGRTMLPEAQAVLSQSRRAERLGLVAGRSSSRTLAIGYVGSAALHPLFTRLIGRLTAIRPELILRLDQSAVTKQIAQVRDHNLDIGIIRSPMPALDPAIATLSLEREAMVLAIARNNIHAAGEGPCDLSDFSEEPFLQYRQQEGGGLYLLTQSACERAGFQPQISQTVPQIATMLALVGAGLGVALVPESASRLGMPGVVCRALRDPVVTDFNLIYRRADTAPALREALKAARSIHKASL</sequence>
<dbReference type="Pfam" id="PF00126">
    <property type="entry name" value="HTH_1"/>
    <property type="match status" value="1"/>
</dbReference>
<dbReference type="Pfam" id="PF03466">
    <property type="entry name" value="LysR_substrate"/>
    <property type="match status" value="1"/>
</dbReference>
<comment type="similarity">
    <text evidence="1">Belongs to the LysR transcriptional regulatory family.</text>
</comment>
<keyword evidence="4" id="KW-0804">Transcription</keyword>
<dbReference type="InterPro" id="IPR036388">
    <property type="entry name" value="WH-like_DNA-bd_sf"/>
</dbReference>
<comment type="caution">
    <text evidence="6">The sequence shown here is derived from an EMBL/GenBank/DDBJ whole genome shotgun (WGS) entry which is preliminary data.</text>
</comment>
<name>A0ABS4DUP9_9HYPH</name>
<evidence type="ECO:0000256" key="2">
    <source>
        <dbReference type="ARBA" id="ARBA00023015"/>
    </source>
</evidence>
<evidence type="ECO:0000256" key="3">
    <source>
        <dbReference type="ARBA" id="ARBA00023125"/>
    </source>
</evidence>
<keyword evidence="7" id="KW-1185">Reference proteome</keyword>
<dbReference type="PANTHER" id="PTHR30346">
    <property type="entry name" value="TRANSCRIPTIONAL DUAL REGULATOR HCAR-RELATED"/>
    <property type="match status" value="1"/>
</dbReference>
<dbReference type="PANTHER" id="PTHR30346:SF28">
    <property type="entry name" value="HTH-TYPE TRANSCRIPTIONAL REGULATOR CYNR"/>
    <property type="match status" value="1"/>
</dbReference>
<gene>
    <name evidence="6" type="ORF">J2Z17_000842</name>
</gene>
<dbReference type="InterPro" id="IPR036390">
    <property type="entry name" value="WH_DNA-bd_sf"/>
</dbReference>
<evidence type="ECO:0000259" key="5">
    <source>
        <dbReference type="PROSITE" id="PS50931"/>
    </source>
</evidence>
<proteinExistence type="inferred from homology"/>
<keyword evidence="3 6" id="KW-0238">DNA-binding</keyword>
<dbReference type="SUPFAM" id="SSF53850">
    <property type="entry name" value="Periplasmic binding protein-like II"/>
    <property type="match status" value="1"/>
</dbReference>
<accession>A0ABS4DUP9</accession>
<dbReference type="CDD" id="cd08414">
    <property type="entry name" value="PBP2_LTTR_aromatics_like"/>
    <property type="match status" value="1"/>
</dbReference>
<dbReference type="InterPro" id="IPR005119">
    <property type="entry name" value="LysR_subst-bd"/>
</dbReference>
<dbReference type="RefSeq" id="WP_209942504.1">
    <property type="nucleotide sequence ID" value="NZ_JAGGJU010000002.1"/>
</dbReference>
<protein>
    <submittedName>
        <fullName evidence="6">DNA-binding transcriptional LysR family regulator</fullName>
    </submittedName>
</protein>
<evidence type="ECO:0000256" key="1">
    <source>
        <dbReference type="ARBA" id="ARBA00009437"/>
    </source>
</evidence>
<organism evidence="6 7">
    <name type="scientific">Rhizobium halophytocola</name>
    <dbReference type="NCBI Taxonomy" id="735519"/>
    <lineage>
        <taxon>Bacteria</taxon>
        <taxon>Pseudomonadati</taxon>
        <taxon>Pseudomonadota</taxon>
        <taxon>Alphaproteobacteria</taxon>
        <taxon>Hyphomicrobiales</taxon>
        <taxon>Rhizobiaceae</taxon>
        <taxon>Rhizobium/Agrobacterium group</taxon>
        <taxon>Rhizobium</taxon>
    </lineage>
</organism>
<dbReference type="Proteomes" id="UP000759443">
    <property type="component" value="Unassembled WGS sequence"/>
</dbReference>
<evidence type="ECO:0000313" key="7">
    <source>
        <dbReference type="Proteomes" id="UP000759443"/>
    </source>
</evidence>
<feature type="domain" description="HTH lysR-type" evidence="5">
    <location>
        <begin position="3"/>
        <end position="60"/>
    </location>
</feature>
<dbReference type="EMBL" id="JAGGJU010000002">
    <property type="protein sequence ID" value="MBP1849421.1"/>
    <property type="molecule type" value="Genomic_DNA"/>
</dbReference>
<dbReference type="SUPFAM" id="SSF46785">
    <property type="entry name" value="Winged helix' DNA-binding domain"/>
    <property type="match status" value="1"/>
</dbReference>
<dbReference type="InterPro" id="IPR000847">
    <property type="entry name" value="LysR_HTH_N"/>
</dbReference>
<dbReference type="PROSITE" id="PS50931">
    <property type="entry name" value="HTH_LYSR"/>
    <property type="match status" value="1"/>
</dbReference>